<evidence type="ECO:0000256" key="1">
    <source>
        <dbReference type="ARBA" id="ARBA00004651"/>
    </source>
</evidence>
<evidence type="ECO:0000313" key="8">
    <source>
        <dbReference type="Proteomes" id="UP000468327"/>
    </source>
</evidence>
<name>A0A6N8IGH7_9ACTN</name>
<feature type="transmembrane region" description="Helical" evidence="6">
    <location>
        <begin position="95"/>
        <end position="118"/>
    </location>
</feature>
<feature type="transmembrane region" description="Helical" evidence="6">
    <location>
        <begin position="20"/>
        <end position="41"/>
    </location>
</feature>
<organism evidence="7 8">
    <name type="scientific">Gordonibacter urolithinfaciens</name>
    <dbReference type="NCBI Taxonomy" id="1335613"/>
    <lineage>
        <taxon>Bacteria</taxon>
        <taxon>Bacillati</taxon>
        <taxon>Actinomycetota</taxon>
        <taxon>Coriobacteriia</taxon>
        <taxon>Eggerthellales</taxon>
        <taxon>Eggerthellaceae</taxon>
        <taxon>Gordonibacter</taxon>
    </lineage>
</organism>
<feature type="transmembrane region" description="Helical" evidence="6">
    <location>
        <begin position="333"/>
        <end position="354"/>
    </location>
</feature>
<protein>
    <recommendedName>
        <fullName evidence="9">Oligosaccharide flippase family protein</fullName>
    </recommendedName>
</protein>
<dbReference type="RefSeq" id="WP_087192282.1">
    <property type="nucleotide sequence ID" value="NZ_DBFAKL010000055.1"/>
</dbReference>
<evidence type="ECO:0000256" key="5">
    <source>
        <dbReference type="ARBA" id="ARBA00023136"/>
    </source>
</evidence>
<sequence length="488" mass="52740">MGDILSIFSTKENAGLTKNLAYAATAQGMGFVSSIVMSLVIPKVLGLENYAYWQMFTLYSSYTGFAALGVNDGIYLRLGGMRYGELDKSGLKAQLSVIGISQVTVGALCLATLLASGISGDRLLVFLVVIVYGLLANNFVCLGYVFQSVNLTQVSSLASFFNKVLFLPLLASFIVLDIDSYISVVVAFILCQLVAFAYLLVCARDVIRARCGSLSKAARTCAADVRAGAKVMVAYYADSLVVGFTRMLTDWHLGLAVFGKLSFSFSLINFALNFIGQFAMVAFPVLKRLGEEGKREKYLEIRSVLHCFLPAVYLGYAPVLLILGWWLPEYRESLAYLGLVLPVCVYSCKANILFSTYLKMSRDEGLLCAVNVATMVANAALSATAILGTGSVGAASVGIVASLAARDFAFERIMAGRYGEPYVRDCVLEAVISAVFMAASWFLAAWSVLPVAAALAAFWWVERGQAAPLARGLAVRLRRERGSEQQYG</sequence>
<keyword evidence="2" id="KW-1003">Cell membrane</keyword>
<feature type="transmembrane region" description="Helical" evidence="6">
    <location>
        <begin position="307"/>
        <end position="327"/>
    </location>
</feature>
<gene>
    <name evidence="7" type="ORF">GO738_06575</name>
</gene>
<dbReference type="PANTHER" id="PTHR30250">
    <property type="entry name" value="PST FAMILY PREDICTED COLANIC ACID TRANSPORTER"/>
    <property type="match status" value="1"/>
</dbReference>
<feature type="transmembrane region" description="Helical" evidence="6">
    <location>
        <begin position="53"/>
        <end position="74"/>
    </location>
</feature>
<accession>A0A6N8IGH7</accession>
<feature type="transmembrane region" description="Helical" evidence="6">
    <location>
        <begin position="261"/>
        <end position="286"/>
    </location>
</feature>
<feature type="transmembrane region" description="Helical" evidence="6">
    <location>
        <begin position="182"/>
        <end position="207"/>
    </location>
</feature>
<evidence type="ECO:0000313" key="7">
    <source>
        <dbReference type="EMBL" id="MVN15019.1"/>
    </source>
</evidence>
<evidence type="ECO:0000256" key="2">
    <source>
        <dbReference type="ARBA" id="ARBA00022475"/>
    </source>
</evidence>
<feature type="transmembrane region" description="Helical" evidence="6">
    <location>
        <begin position="227"/>
        <end position="249"/>
    </location>
</feature>
<evidence type="ECO:0000256" key="3">
    <source>
        <dbReference type="ARBA" id="ARBA00022692"/>
    </source>
</evidence>
<proteinExistence type="predicted"/>
<dbReference type="EMBL" id="WPOC01000008">
    <property type="protein sequence ID" value="MVN15019.1"/>
    <property type="molecule type" value="Genomic_DNA"/>
</dbReference>
<keyword evidence="8" id="KW-1185">Reference proteome</keyword>
<evidence type="ECO:0000256" key="6">
    <source>
        <dbReference type="SAM" id="Phobius"/>
    </source>
</evidence>
<dbReference type="GO" id="GO:0005886">
    <property type="term" value="C:plasma membrane"/>
    <property type="evidence" value="ECO:0007669"/>
    <property type="project" value="UniProtKB-SubCell"/>
</dbReference>
<feature type="transmembrane region" description="Helical" evidence="6">
    <location>
        <begin position="430"/>
        <end position="461"/>
    </location>
</feature>
<reference evidence="7 8" key="1">
    <citation type="submission" date="2019-11" db="EMBL/GenBank/DDBJ databases">
        <title>Whole genome shotgun sequencing (WGS) data from Adlercreutzia equolifaciens ResAG-91, Eggerthella lenta MRI-F36, MRI-F37, MRI-F40, ResAG-49, ResAG-88, ResAG-121, ResAG-145, and Gordonibacter sp. ResAG-5, ResAG-26, ResAG-43, ResAG-50, ResAG-59.</title>
        <authorList>
            <person name="Stoll D.A."/>
            <person name="Danylec N."/>
            <person name="Franz C.M.A.P."/>
            <person name="Huch M."/>
        </authorList>
    </citation>
    <scope>NUCLEOTIDE SEQUENCE [LARGE SCALE GENOMIC DNA]</scope>
    <source>
        <strain evidence="7 8">ResAG-59</strain>
    </source>
</reference>
<evidence type="ECO:0000256" key="4">
    <source>
        <dbReference type="ARBA" id="ARBA00022989"/>
    </source>
</evidence>
<keyword evidence="4 6" id="KW-1133">Transmembrane helix</keyword>
<evidence type="ECO:0008006" key="9">
    <source>
        <dbReference type="Google" id="ProtNLM"/>
    </source>
</evidence>
<dbReference type="Proteomes" id="UP000468327">
    <property type="component" value="Unassembled WGS sequence"/>
</dbReference>
<feature type="transmembrane region" description="Helical" evidence="6">
    <location>
        <begin position="124"/>
        <end position="145"/>
    </location>
</feature>
<dbReference type="PANTHER" id="PTHR30250:SF11">
    <property type="entry name" value="O-ANTIGEN TRANSPORTER-RELATED"/>
    <property type="match status" value="1"/>
</dbReference>
<comment type="caution">
    <text evidence="7">The sequence shown here is derived from an EMBL/GenBank/DDBJ whole genome shotgun (WGS) entry which is preliminary data.</text>
</comment>
<comment type="subcellular location">
    <subcellularLocation>
        <location evidence="1">Cell membrane</location>
        <topology evidence="1">Multi-pass membrane protein</topology>
    </subcellularLocation>
</comment>
<keyword evidence="3 6" id="KW-0812">Transmembrane</keyword>
<dbReference type="InterPro" id="IPR050833">
    <property type="entry name" value="Poly_Biosynth_Transport"/>
</dbReference>
<dbReference type="AlphaFoldDB" id="A0A6N8IGH7"/>
<feature type="transmembrane region" description="Helical" evidence="6">
    <location>
        <begin position="157"/>
        <end position="176"/>
    </location>
</feature>
<keyword evidence="5 6" id="KW-0472">Membrane</keyword>